<evidence type="ECO:0000259" key="1">
    <source>
        <dbReference type="SMART" id="SM00849"/>
    </source>
</evidence>
<keyword evidence="3" id="KW-1185">Reference proteome</keyword>
<dbReference type="Proteomes" id="UP001204015">
    <property type="component" value="Unassembled WGS sequence"/>
</dbReference>
<dbReference type="PANTHER" id="PTHR47619:SF1">
    <property type="entry name" value="EXODEOXYRIBONUCLEASE WALJ"/>
    <property type="match status" value="1"/>
</dbReference>
<comment type="caution">
    <text evidence="2">The sequence shown here is derived from an EMBL/GenBank/DDBJ whole genome shotgun (WGS) entry which is preliminary data.</text>
</comment>
<sequence length="289" mass="32279">MLKFIAVGSGSSGNCYYLTNGTDSLLIDLGVGINALKRCFRKYHIDFDSVDDVLITHDHSDHIKLVGRLSGEYHLPVFATRAVHEGIDRSVEHMRERCLAGPKKRTSGLLQPILPECRRYVEKGVPFMLGAFRVTPFGVPHDSSDNVGYAIEYDGIMFCLMTDIGHLTEEMKAYISKADYLVIEANHDRDSVMNGPYPAYLKERILGATGHLSNKECGQAVAEYASSRLRHIWLCHLSKTNNSPALALSEVKEMIRTTVENVQGRDFMLNVPIDVLERGKMSDLFELAG</sequence>
<organism evidence="2 3">
    <name type="scientific">Segatella cerevisiae</name>
    <dbReference type="NCBI Taxonomy" id="2053716"/>
    <lineage>
        <taxon>Bacteria</taxon>
        <taxon>Pseudomonadati</taxon>
        <taxon>Bacteroidota</taxon>
        <taxon>Bacteroidia</taxon>
        <taxon>Bacteroidales</taxon>
        <taxon>Prevotellaceae</taxon>
        <taxon>Segatella</taxon>
    </lineage>
</organism>
<evidence type="ECO:0000313" key="3">
    <source>
        <dbReference type="Proteomes" id="UP001204015"/>
    </source>
</evidence>
<dbReference type="Pfam" id="PF12706">
    <property type="entry name" value="Lactamase_B_2"/>
    <property type="match status" value="1"/>
</dbReference>
<dbReference type="SMART" id="SM00849">
    <property type="entry name" value="Lactamase_B"/>
    <property type="match status" value="1"/>
</dbReference>
<gene>
    <name evidence="2" type="ORF">NG821_08185</name>
</gene>
<dbReference type="InterPro" id="IPR052533">
    <property type="entry name" value="WalJ/YycJ-like"/>
</dbReference>
<evidence type="ECO:0000313" key="2">
    <source>
        <dbReference type="EMBL" id="MCO6025814.1"/>
    </source>
</evidence>
<dbReference type="InterPro" id="IPR001279">
    <property type="entry name" value="Metallo-B-lactamas"/>
</dbReference>
<proteinExistence type="predicted"/>
<dbReference type="Gene3D" id="3.60.15.10">
    <property type="entry name" value="Ribonuclease Z/Hydroxyacylglutathione hydrolase-like"/>
    <property type="match status" value="1"/>
</dbReference>
<dbReference type="PANTHER" id="PTHR47619">
    <property type="entry name" value="METALLO-HYDROLASE YYCJ-RELATED"/>
    <property type="match status" value="1"/>
</dbReference>
<name>A0ABT1BXK7_9BACT</name>
<accession>A0ABT1BXK7</accession>
<dbReference type="SUPFAM" id="SSF56281">
    <property type="entry name" value="Metallo-hydrolase/oxidoreductase"/>
    <property type="match status" value="1"/>
</dbReference>
<dbReference type="InterPro" id="IPR036866">
    <property type="entry name" value="RibonucZ/Hydroxyglut_hydro"/>
</dbReference>
<dbReference type="RefSeq" id="WP_252761169.1">
    <property type="nucleotide sequence ID" value="NZ_JAMXLY010000029.1"/>
</dbReference>
<protein>
    <submittedName>
        <fullName evidence="2">MBL fold metallo-hydrolase</fullName>
    </submittedName>
</protein>
<dbReference type="EMBL" id="JAMXLY010000029">
    <property type="protein sequence ID" value="MCO6025814.1"/>
    <property type="molecule type" value="Genomic_DNA"/>
</dbReference>
<feature type="domain" description="Metallo-beta-lactamase" evidence="1">
    <location>
        <begin position="12"/>
        <end position="187"/>
    </location>
</feature>
<reference evidence="2 3" key="1">
    <citation type="submission" date="2022-06" db="EMBL/GenBank/DDBJ databases">
        <title>A taxonomic note on the genus Prevotella: Description of four novel genera and emended description of the genera Hallella and Xylanibacter.</title>
        <authorList>
            <person name="Hitch T.C.A."/>
        </authorList>
    </citation>
    <scope>NUCLEOTIDE SEQUENCE [LARGE SCALE GENOMIC DNA]</scope>
    <source>
        <strain evidence="2 3">DSM 100619</strain>
    </source>
</reference>